<organism evidence="1">
    <name type="scientific">Billgrantia gudaonensis</name>
    <dbReference type="NCBI Taxonomy" id="376427"/>
    <lineage>
        <taxon>Bacteria</taxon>
        <taxon>Pseudomonadati</taxon>
        <taxon>Pseudomonadota</taxon>
        <taxon>Gammaproteobacteria</taxon>
        <taxon>Oceanospirillales</taxon>
        <taxon>Halomonadaceae</taxon>
        <taxon>Billgrantia</taxon>
    </lineage>
</organism>
<dbReference type="EMBL" id="RXHI01000017">
    <property type="protein sequence ID" value="RUA22420.1"/>
    <property type="molecule type" value="Genomic_DNA"/>
</dbReference>
<evidence type="ECO:0000313" key="1">
    <source>
        <dbReference type="EMBL" id="RUA22420.1"/>
    </source>
</evidence>
<reference evidence="1" key="1">
    <citation type="submission" date="2018-12" db="EMBL/GenBank/DDBJ databases">
        <authorList>
            <person name="Jadhav K."/>
            <person name="Kushwaha B."/>
            <person name="Jadhav I."/>
        </authorList>
    </citation>
    <scope>NUCLEOTIDE SEQUENCE [LARGE SCALE GENOMIC DNA]</scope>
    <source>
        <strain evidence="1">SBS 10</strain>
    </source>
</reference>
<proteinExistence type="predicted"/>
<name>A0A432JIV0_9GAMM</name>
<comment type="caution">
    <text evidence="1">The sequence shown here is derived from an EMBL/GenBank/DDBJ whole genome shotgun (WGS) entry which is preliminary data.</text>
</comment>
<dbReference type="AlphaFoldDB" id="A0A432JIV0"/>
<sequence length="198" mass="20952">MQSPAANTALLYAFTYTNNSICGSLFLIAELIGQQRAAGTDWCVPAPLSAFPARRVVSGKRCGCVAGLPSPRSVLPWGKLMLMQAVEGNARCGCGCCCCWPDARWSLCRGPARCRSSGPAGEVATGCVTSRPARRCAVAAGLCPAAGDLRWAGMSELTQATARQQPPNPAVIAELYDVLQPRRPSSKSPRESRHDMLG</sequence>
<protein>
    <submittedName>
        <fullName evidence="1">Uncharacterized protein</fullName>
    </submittedName>
</protein>
<accession>A0A432JIV0</accession>
<gene>
    <name evidence="1" type="ORF">DSL92_05955</name>
</gene>